<dbReference type="Pfam" id="PF02922">
    <property type="entry name" value="CBM_48"/>
    <property type="match status" value="1"/>
</dbReference>
<dbReference type="InterPro" id="IPR014756">
    <property type="entry name" value="Ig_E-set"/>
</dbReference>
<dbReference type="Gene3D" id="2.60.40.10">
    <property type="entry name" value="Immunoglobulins"/>
    <property type="match status" value="2"/>
</dbReference>
<comment type="similarity">
    <text evidence="1">Belongs to the glycosyl hydrolase 13 family.</text>
</comment>
<dbReference type="OrthoDB" id="9761875at2"/>
<dbReference type="STRING" id="452637.Oter_3828"/>
<evidence type="ECO:0000259" key="2">
    <source>
        <dbReference type="SMART" id="SM00642"/>
    </source>
</evidence>
<dbReference type="InterPro" id="IPR006047">
    <property type="entry name" value="GH13_cat_dom"/>
</dbReference>
<dbReference type="SUPFAM" id="SSF81296">
    <property type="entry name" value="E set domains"/>
    <property type="match status" value="1"/>
</dbReference>
<dbReference type="EMBL" id="CP001032">
    <property type="protein sequence ID" value="ACB77102.1"/>
    <property type="molecule type" value="Genomic_DNA"/>
</dbReference>
<dbReference type="Gene3D" id="3.20.20.80">
    <property type="entry name" value="Glycosidases"/>
    <property type="match status" value="1"/>
</dbReference>
<dbReference type="RefSeq" id="WP_012376631.1">
    <property type="nucleotide sequence ID" value="NC_010571.1"/>
</dbReference>
<keyword evidence="3" id="KW-0378">Hydrolase</keyword>
<dbReference type="InterPro" id="IPR004193">
    <property type="entry name" value="Glyco_hydro_13_N"/>
</dbReference>
<organism evidence="3 4">
    <name type="scientific">Opitutus terrae (strain DSM 11246 / JCM 15787 / PB90-1)</name>
    <dbReference type="NCBI Taxonomy" id="452637"/>
    <lineage>
        <taxon>Bacteria</taxon>
        <taxon>Pseudomonadati</taxon>
        <taxon>Verrucomicrobiota</taxon>
        <taxon>Opitutia</taxon>
        <taxon>Opitutales</taxon>
        <taxon>Opitutaceae</taxon>
        <taxon>Opitutus</taxon>
    </lineage>
</organism>
<dbReference type="GO" id="GO:0004553">
    <property type="term" value="F:hydrolase activity, hydrolyzing O-glycosyl compounds"/>
    <property type="evidence" value="ECO:0007669"/>
    <property type="project" value="InterPro"/>
</dbReference>
<dbReference type="GO" id="GO:0005975">
    <property type="term" value="P:carbohydrate metabolic process"/>
    <property type="evidence" value="ECO:0007669"/>
    <property type="project" value="InterPro"/>
</dbReference>
<proteinExistence type="inferred from homology"/>
<reference evidence="3 4" key="1">
    <citation type="journal article" date="2011" name="J. Bacteriol.">
        <title>Genome sequence of the verrucomicrobium Opitutus terrae PB90-1, an abundant inhabitant of rice paddy soil ecosystems.</title>
        <authorList>
            <person name="van Passel M.W."/>
            <person name="Kant R."/>
            <person name="Palva A."/>
            <person name="Copeland A."/>
            <person name="Lucas S."/>
            <person name="Lapidus A."/>
            <person name="Glavina del Rio T."/>
            <person name="Pitluck S."/>
            <person name="Goltsman E."/>
            <person name="Clum A."/>
            <person name="Sun H."/>
            <person name="Schmutz J."/>
            <person name="Larimer F.W."/>
            <person name="Land M.L."/>
            <person name="Hauser L."/>
            <person name="Kyrpides N."/>
            <person name="Mikhailova N."/>
            <person name="Richardson P.P."/>
            <person name="Janssen P.H."/>
            <person name="de Vos W.M."/>
            <person name="Smidt H."/>
        </authorList>
    </citation>
    <scope>NUCLEOTIDE SEQUENCE [LARGE SCALE GENOMIC DNA]</scope>
    <source>
        <strain evidence="4">DSM 11246 / JCM 15787 / PB90-1</strain>
    </source>
</reference>
<gene>
    <name evidence="3" type="ordered locus">Oter_3828</name>
</gene>
<dbReference type="HOGENOM" id="CLU_360901_0_0_0"/>
<dbReference type="KEGG" id="ote:Oter_3828"/>
<dbReference type="Proteomes" id="UP000007013">
    <property type="component" value="Chromosome"/>
</dbReference>
<dbReference type="PANTHER" id="PTHR43002">
    <property type="entry name" value="GLYCOGEN DEBRANCHING ENZYME"/>
    <property type="match status" value="1"/>
</dbReference>
<dbReference type="InterPro" id="IPR013783">
    <property type="entry name" value="Ig-like_fold"/>
</dbReference>
<evidence type="ECO:0000313" key="4">
    <source>
        <dbReference type="Proteomes" id="UP000007013"/>
    </source>
</evidence>
<dbReference type="SMART" id="SM00642">
    <property type="entry name" value="Aamy"/>
    <property type="match status" value="1"/>
</dbReference>
<dbReference type="eggNOG" id="COG1523">
    <property type="taxonomic scope" value="Bacteria"/>
</dbReference>
<evidence type="ECO:0000313" key="3">
    <source>
        <dbReference type="EMBL" id="ACB77102.1"/>
    </source>
</evidence>
<accession>B1ZZ30</accession>
<sequence>MASPGYRIIRAWLESLTSGVVELDRDWLGARPPQFSMGQQCPVLGGLAPASRRITGSAFGYRVEGNDIVFVLPELQCAGVDVERDGVYLGGDFNGWQQAVGLAEWRMQRSELEGESVLSWSGPAARFFDPAGQRFKFVTGEHQWLSVPDDAANAVRDADGNINRAIDPARTGRHLWSFVCPAPLDLAESLVIGWAAELTPPATPLVPGRFFYQLKTDLPLGALVREGETVFRLFAPRARSVTLFISPNRAGLKSPQQVPLARRPDADGRAGVWEVALNQRLHGWFYWYVIDGVREGRGAFDPTQRVLDPYALAALGREGPGIVLDRAWVGQGDRGFRTPAWQDLVIAEAHVRDLATHAPVPMTPAERRGFSGLRRWVEHPEFYLHRLGVNCVELQPVHEFDNHPHDHYHWGYMTNSFFSPESSYALDPAEGSAVRELQDLVRAFHGRGMAVLLDVVYNHVGVPPHLMFIDRLYYFEQHADGRLVDWSGCGNDLRANSAMARRLIIDSCVHMIEAYGVDGFRFDLAELLGVEVLREIEAALKRVKPDVVLIAEPWSFRAHIASRLRDTGWASWNDGFRDFLRKYVRGEGDARRMEYFLKGSPWYFAKWPAQTVNYTESHDDRTWIDMITEHHGYDGFAPTRRDVQRTHLMAALLFMSVGIPMLAAGQDFLRSKRGVSNTYLRGDLNALDYRRLFRYPGTHSYFAEWIAFRRSWLGRLVRHYERVSDAFFQFFHLDGAPAFAVVYNADRSLGPERLLFAVNPTQADLIVPLDEATAGAGWRQLANRERFINPQTPGATQPVEPALFVSALGCGLWVSDS</sequence>
<dbReference type="InterPro" id="IPR017853">
    <property type="entry name" value="GH"/>
</dbReference>
<dbReference type="SUPFAM" id="SSF51445">
    <property type="entry name" value="(Trans)glycosidases"/>
    <property type="match status" value="1"/>
</dbReference>
<dbReference type="CAZy" id="GH13">
    <property type="family name" value="Glycoside Hydrolase Family 13"/>
</dbReference>
<name>B1ZZ30_OPITP</name>
<dbReference type="AlphaFoldDB" id="B1ZZ30"/>
<evidence type="ECO:0000256" key="1">
    <source>
        <dbReference type="ARBA" id="ARBA00008061"/>
    </source>
</evidence>
<keyword evidence="4" id="KW-1185">Reference proteome</keyword>
<protein>
    <submittedName>
        <fullName evidence="3">Glycoside hydrolase family 13 domain protein</fullName>
    </submittedName>
</protein>
<feature type="domain" description="Glycosyl hydrolase family 13 catalytic" evidence="2">
    <location>
        <begin position="370"/>
        <end position="709"/>
    </location>
</feature>